<dbReference type="Pfam" id="PF01171">
    <property type="entry name" value="ATP_bind_3"/>
    <property type="match status" value="1"/>
</dbReference>
<proteinExistence type="inferred from homology"/>
<keyword evidence="2 8" id="KW-0963">Cytoplasm</keyword>
<dbReference type="HAMAP" id="MF_01161">
    <property type="entry name" value="tRNA_Ile_lys_synt"/>
    <property type="match status" value="1"/>
</dbReference>
<keyword evidence="5 8" id="KW-0547">Nucleotide-binding</keyword>
<dbReference type="InterPro" id="IPR012796">
    <property type="entry name" value="Lysidine-tRNA-synth_C"/>
</dbReference>
<dbReference type="EC" id="6.3.4.19" evidence="8"/>
<dbReference type="SUPFAM" id="SSF82829">
    <property type="entry name" value="MesJ substrate recognition domain-like"/>
    <property type="match status" value="1"/>
</dbReference>
<evidence type="ECO:0000256" key="6">
    <source>
        <dbReference type="ARBA" id="ARBA00022840"/>
    </source>
</evidence>
<evidence type="ECO:0000256" key="4">
    <source>
        <dbReference type="ARBA" id="ARBA00022694"/>
    </source>
</evidence>
<dbReference type="Proteomes" id="UP000315711">
    <property type="component" value="Unassembled WGS sequence"/>
</dbReference>
<dbReference type="GO" id="GO:0005524">
    <property type="term" value="F:ATP binding"/>
    <property type="evidence" value="ECO:0007669"/>
    <property type="project" value="UniProtKB-UniRule"/>
</dbReference>
<dbReference type="InterPro" id="IPR011063">
    <property type="entry name" value="TilS/TtcA_N"/>
</dbReference>
<dbReference type="RefSeq" id="WP_144451650.1">
    <property type="nucleotide sequence ID" value="NZ_VLKZ01000014.1"/>
</dbReference>
<dbReference type="NCBIfam" id="TIGR02432">
    <property type="entry name" value="lysidine_TilS_N"/>
    <property type="match status" value="1"/>
</dbReference>
<evidence type="ECO:0000256" key="2">
    <source>
        <dbReference type="ARBA" id="ARBA00022490"/>
    </source>
</evidence>
<evidence type="ECO:0000256" key="3">
    <source>
        <dbReference type="ARBA" id="ARBA00022598"/>
    </source>
</evidence>
<organism evidence="10 11">
    <name type="scientific">Halalkalibacter nanhaiisediminis</name>
    <dbReference type="NCBI Taxonomy" id="688079"/>
    <lineage>
        <taxon>Bacteria</taxon>
        <taxon>Bacillati</taxon>
        <taxon>Bacillota</taxon>
        <taxon>Bacilli</taxon>
        <taxon>Bacillales</taxon>
        <taxon>Bacillaceae</taxon>
        <taxon>Halalkalibacter</taxon>
    </lineage>
</organism>
<keyword evidence="4 8" id="KW-0819">tRNA processing</keyword>
<dbReference type="AlphaFoldDB" id="A0A562Q8W2"/>
<dbReference type="SUPFAM" id="SSF56037">
    <property type="entry name" value="PheT/TilS domain"/>
    <property type="match status" value="1"/>
</dbReference>
<feature type="domain" description="Lysidine-tRNA(Ile) synthetase C-terminal" evidence="9">
    <location>
        <begin position="383"/>
        <end position="456"/>
    </location>
</feature>
<evidence type="ECO:0000259" key="9">
    <source>
        <dbReference type="SMART" id="SM00977"/>
    </source>
</evidence>
<dbReference type="InterPro" id="IPR012094">
    <property type="entry name" value="tRNA_Ile_lys_synt"/>
</dbReference>
<dbReference type="SUPFAM" id="SSF52402">
    <property type="entry name" value="Adenine nucleotide alpha hydrolases-like"/>
    <property type="match status" value="1"/>
</dbReference>
<keyword evidence="6 8" id="KW-0067">ATP-binding</keyword>
<protein>
    <recommendedName>
        <fullName evidence="8">tRNA(Ile)-lysidine synthase</fullName>
        <ecNumber evidence="8">6.3.4.19</ecNumber>
    </recommendedName>
    <alternativeName>
        <fullName evidence="8">tRNA(Ile)-2-lysyl-cytidine synthase</fullName>
    </alternativeName>
    <alternativeName>
        <fullName evidence="8">tRNA(Ile)-lysidine synthetase</fullName>
    </alternativeName>
</protein>
<comment type="function">
    <text evidence="8">Ligates lysine onto the cytidine present at position 34 of the AUA codon-specific tRNA(Ile) that contains the anticodon CAU, in an ATP-dependent manner. Cytidine is converted to lysidine, thus changing the amino acid specificity of the tRNA from methionine to isoleucine.</text>
</comment>
<dbReference type="InterPro" id="IPR012795">
    <property type="entry name" value="tRNA_Ile_lys_synt_N"/>
</dbReference>
<dbReference type="CDD" id="cd01992">
    <property type="entry name" value="TilS_N"/>
    <property type="match status" value="1"/>
</dbReference>
<dbReference type="InterPro" id="IPR014729">
    <property type="entry name" value="Rossmann-like_a/b/a_fold"/>
</dbReference>
<dbReference type="InterPro" id="IPR015262">
    <property type="entry name" value="tRNA_Ile_lys_synt_subst-bd"/>
</dbReference>
<comment type="similarity">
    <text evidence="8">Belongs to the tRNA(Ile)-lysidine synthase family.</text>
</comment>
<dbReference type="PANTHER" id="PTHR43033">
    <property type="entry name" value="TRNA(ILE)-LYSIDINE SYNTHASE-RELATED"/>
    <property type="match status" value="1"/>
</dbReference>
<evidence type="ECO:0000313" key="10">
    <source>
        <dbReference type="EMBL" id="TWI53211.1"/>
    </source>
</evidence>
<dbReference type="Pfam" id="PF11734">
    <property type="entry name" value="TilS_C"/>
    <property type="match status" value="1"/>
</dbReference>
<dbReference type="Gene3D" id="3.40.50.620">
    <property type="entry name" value="HUPs"/>
    <property type="match status" value="1"/>
</dbReference>
<evidence type="ECO:0000256" key="7">
    <source>
        <dbReference type="ARBA" id="ARBA00048539"/>
    </source>
</evidence>
<evidence type="ECO:0000256" key="1">
    <source>
        <dbReference type="ARBA" id="ARBA00004496"/>
    </source>
</evidence>
<dbReference type="PANTHER" id="PTHR43033:SF1">
    <property type="entry name" value="TRNA(ILE)-LYSIDINE SYNTHASE-RELATED"/>
    <property type="match status" value="1"/>
</dbReference>
<dbReference type="GO" id="GO:0032267">
    <property type="term" value="F:tRNA(Ile)-lysidine synthase activity"/>
    <property type="evidence" value="ECO:0007669"/>
    <property type="project" value="UniProtKB-EC"/>
</dbReference>
<dbReference type="SMART" id="SM00977">
    <property type="entry name" value="TilS_C"/>
    <property type="match status" value="1"/>
</dbReference>
<comment type="catalytic activity">
    <reaction evidence="7 8">
        <text>cytidine(34) in tRNA(Ile2) + L-lysine + ATP = lysidine(34) in tRNA(Ile2) + AMP + diphosphate + H(+)</text>
        <dbReference type="Rhea" id="RHEA:43744"/>
        <dbReference type="Rhea" id="RHEA-COMP:10625"/>
        <dbReference type="Rhea" id="RHEA-COMP:10670"/>
        <dbReference type="ChEBI" id="CHEBI:15378"/>
        <dbReference type="ChEBI" id="CHEBI:30616"/>
        <dbReference type="ChEBI" id="CHEBI:32551"/>
        <dbReference type="ChEBI" id="CHEBI:33019"/>
        <dbReference type="ChEBI" id="CHEBI:82748"/>
        <dbReference type="ChEBI" id="CHEBI:83665"/>
        <dbReference type="ChEBI" id="CHEBI:456215"/>
        <dbReference type="EC" id="6.3.4.19"/>
    </reaction>
</comment>
<sequence>MKQEVHKFINRHQLISPNETIIVAVSGGPDSMALLEFLWSERERYHIKVCVCHVHHQLRGSEADEDAKYVQAYCEGKNIPFYQKRVQVKEYAAKQQIGTQLAARELRYEWFSELLSTIPNSKIATGHHGDDQVETMLMKMIRGSMPLHSFGIPAKRELGFGLIIRPFLSITKEEIEQYCKEASIYPRYDSSNQSQTYTRNRVRQDILPILKRENGNIHIHMQRQNEWADDDHDFLMSLAGEVLPTIIIEKSERNVTISRQALLNVVVPLQRRLIHLILSYLYGKNSPLTTSIHIEQVLELFNREKPSGELHLSDSVFVRRDYDVCHFSDALMKTIKEREHVLSIPGRIFTSNWTMEASLTDNNEVTEAQNQVVLDLDAITEPLIVRSRRPSDRIACRGMEGTKKVGRLFIDRKIVKHEREQWPILVDGNGQILWVPFLHRTRLANVGPQTKNKLVVTCYRQEKSGPNTGSDSIIGGFFNID</sequence>
<dbReference type="Gene3D" id="3.30.465.60">
    <property type="match status" value="1"/>
</dbReference>
<accession>A0A562Q8W2</accession>
<evidence type="ECO:0000313" key="11">
    <source>
        <dbReference type="Proteomes" id="UP000315711"/>
    </source>
</evidence>
<evidence type="ECO:0000256" key="5">
    <source>
        <dbReference type="ARBA" id="ARBA00022741"/>
    </source>
</evidence>
<name>A0A562Q8W2_9BACI</name>
<dbReference type="NCBIfam" id="TIGR02433">
    <property type="entry name" value="lysidine_TilS_C"/>
    <property type="match status" value="1"/>
</dbReference>
<dbReference type="Pfam" id="PF09179">
    <property type="entry name" value="TilS"/>
    <property type="match status" value="1"/>
</dbReference>
<gene>
    <name evidence="8" type="primary">tilS</name>
    <name evidence="10" type="ORF">IQ10_03475</name>
</gene>
<dbReference type="GO" id="GO:0006400">
    <property type="term" value="P:tRNA modification"/>
    <property type="evidence" value="ECO:0007669"/>
    <property type="project" value="UniProtKB-UniRule"/>
</dbReference>
<keyword evidence="3 8" id="KW-0436">Ligase</keyword>
<comment type="caution">
    <text evidence="10">The sequence shown here is derived from an EMBL/GenBank/DDBJ whole genome shotgun (WGS) entry which is preliminary data.</text>
</comment>
<dbReference type="GO" id="GO:0005737">
    <property type="term" value="C:cytoplasm"/>
    <property type="evidence" value="ECO:0007669"/>
    <property type="project" value="UniProtKB-SubCell"/>
</dbReference>
<keyword evidence="11" id="KW-1185">Reference proteome</keyword>
<comment type="domain">
    <text evidence="8">The N-terminal region contains the highly conserved SGGXDS motif, predicted to be a P-loop motif involved in ATP binding.</text>
</comment>
<comment type="subcellular location">
    <subcellularLocation>
        <location evidence="1 8">Cytoplasm</location>
    </subcellularLocation>
</comment>
<evidence type="ECO:0000256" key="8">
    <source>
        <dbReference type="HAMAP-Rule" id="MF_01161"/>
    </source>
</evidence>
<feature type="binding site" evidence="8">
    <location>
        <begin position="26"/>
        <end position="31"/>
    </location>
    <ligand>
        <name>ATP</name>
        <dbReference type="ChEBI" id="CHEBI:30616"/>
    </ligand>
</feature>
<dbReference type="EMBL" id="VLKZ01000014">
    <property type="protein sequence ID" value="TWI53211.1"/>
    <property type="molecule type" value="Genomic_DNA"/>
</dbReference>
<dbReference type="OrthoDB" id="9807403at2"/>
<reference evidence="10 11" key="1">
    <citation type="journal article" date="2015" name="Stand. Genomic Sci.">
        <title>Genomic Encyclopedia of Bacterial and Archaeal Type Strains, Phase III: the genomes of soil and plant-associated and newly described type strains.</title>
        <authorList>
            <person name="Whitman W.B."/>
            <person name="Woyke T."/>
            <person name="Klenk H.P."/>
            <person name="Zhou Y."/>
            <person name="Lilburn T.G."/>
            <person name="Beck B.J."/>
            <person name="De Vos P."/>
            <person name="Vandamme P."/>
            <person name="Eisen J.A."/>
            <person name="Garrity G."/>
            <person name="Hugenholtz P."/>
            <person name="Kyrpides N.C."/>
        </authorList>
    </citation>
    <scope>NUCLEOTIDE SEQUENCE [LARGE SCALE GENOMIC DNA]</scope>
    <source>
        <strain evidence="10 11">CGMCC 1.10116</strain>
    </source>
</reference>